<feature type="domain" description="Enterochelin esterase N-terminal" evidence="6">
    <location>
        <begin position="61"/>
        <end position="172"/>
    </location>
</feature>
<dbReference type="GO" id="GO:0006826">
    <property type="term" value="P:iron ion transport"/>
    <property type="evidence" value="ECO:0007669"/>
    <property type="project" value="InterPro"/>
</dbReference>
<reference evidence="7 8" key="1">
    <citation type="submission" date="2019-07" db="EMBL/GenBank/DDBJ databases">
        <title>Microlunatus dokdonensis sp. nov. isolated from the rhizospheric soil of the wild plant Elymus tsukushiensis.</title>
        <authorList>
            <person name="Ghim S.-Y."/>
            <person name="Hwang Y.-J."/>
            <person name="Son J.-S."/>
            <person name="Shin J.-H."/>
        </authorList>
    </citation>
    <scope>NUCLEOTIDE SEQUENCE [LARGE SCALE GENOMIC DNA]</scope>
    <source>
        <strain evidence="7 8">KUDC0627</strain>
    </source>
</reference>
<evidence type="ECO:0000256" key="2">
    <source>
        <dbReference type="ARBA" id="ARBA00022490"/>
    </source>
</evidence>
<comment type="similarity">
    <text evidence="4">Belongs to the Fes family.</text>
</comment>
<feature type="region of interest" description="Disordered" evidence="5">
    <location>
        <begin position="429"/>
        <end position="451"/>
    </location>
</feature>
<protein>
    <submittedName>
        <fullName evidence="7">DUF3327 domain-containing protein</fullName>
    </submittedName>
</protein>
<dbReference type="Pfam" id="PF00756">
    <property type="entry name" value="Esterase"/>
    <property type="match status" value="1"/>
</dbReference>
<organism evidence="7 8">
    <name type="scientific">Microlunatus elymi</name>
    <dbReference type="NCBI Taxonomy" id="2596828"/>
    <lineage>
        <taxon>Bacteria</taxon>
        <taxon>Bacillati</taxon>
        <taxon>Actinomycetota</taxon>
        <taxon>Actinomycetes</taxon>
        <taxon>Propionibacteriales</taxon>
        <taxon>Propionibacteriaceae</taxon>
        <taxon>Microlunatus</taxon>
    </lineage>
</organism>
<feature type="region of interest" description="Disordered" evidence="5">
    <location>
        <begin position="341"/>
        <end position="368"/>
    </location>
</feature>
<dbReference type="KEGG" id="mik:FOE78_21255"/>
<dbReference type="AlphaFoldDB" id="A0A516Q3T7"/>
<evidence type="ECO:0000256" key="5">
    <source>
        <dbReference type="SAM" id="MobiDB-lite"/>
    </source>
</evidence>
<accession>A0A516Q3T7</accession>
<sequence length="451" mass="49882">MASTSPLPERVVPARVGRLLQAAAGTPVDRRARLIAAFCAAAGRSGTPLVDPVDGDPYRCEVTFLWRGEADGVGLVMSGLPRSPISRTALERVPGTDLWYAGYRLRSDHRASYRFAVRHGSPGTKPQDESAQWRTLMRTAVADPLNPNLLPGRWGQNAASVFALPDAPAESWTTVDHGRVDHEEVDQDRPVLVLCDGDRWFGELGLQRTLDRMINSGALPPVVVLAPDAVDLDTRWRELTTHHPYLDFLADELLGWAAERWRFTGDPARTVIAGQSLGGLTALYAGLRRPDRFGVLLGQSPSLWWHSGRPVGNPHPAGVDNCWLADRFAEADTLPFRVDLQGRPAGRQAGRPDPRTGRRAAPARRAGHPYRIRRRTRLRLVAWRIARRTVSTAHRRAVAILNISLTSKERSMPIASRMFRRILPPVGDVLPGRRRRARPEGSCADRAGRVP</sequence>
<evidence type="ECO:0000256" key="4">
    <source>
        <dbReference type="ARBA" id="ARBA00024201"/>
    </source>
</evidence>
<dbReference type="RefSeq" id="WP_143988033.1">
    <property type="nucleotide sequence ID" value="NZ_CP041692.1"/>
</dbReference>
<dbReference type="InterPro" id="IPR013783">
    <property type="entry name" value="Ig-like_fold"/>
</dbReference>
<name>A0A516Q3T7_9ACTN</name>
<keyword evidence="8" id="KW-1185">Reference proteome</keyword>
<dbReference type="InterPro" id="IPR029058">
    <property type="entry name" value="AB_hydrolase_fold"/>
</dbReference>
<dbReference type="InterPro" id="IPR021764">
    <property type="entry name" value="Enterochelin_esterase_N"/>
</dbReference>
<dbReference type="Gene3D" id="3.40.50.1820">
    <property type="entry name" value="alpha/beta hydrolase"/>
    <property type="match status" value="1"/>
</dbReference>
<dbReference type="Gene3D" id="2.60.40.10">
    <property type="entry name" value="Immunoglobulins"/>
    <property type="match status" value="1"/>
</dbReference>
<dbReference type="GO" id="GO:0008849">
    <property type="term" value="F:enterochelin esterase activity"/>
    <property type="evidence" value="ECO:0007669"/>
    <property type="project" value="InterPro"/>
</dbReference>
<dbReference type="SUPFAM" id="SSF81296">
    <property type="entry name" value="E set domains"/>
    <property type="match status" value="1"/>
</dbReference>
<dbReference type="GO" id="GO:0005975">
    <property type="term" value="P:carbohydrate metabolic process"/>
    <property type="evidence" value="ECO:0007669"/>
    <property type="project" value="UniProtKB-ARBA"/>
</dbReference>
<feature type="compositionally biased region" description="Basic residues" evidence="5">
    <location>
        <begin position="357"/>
        <end position="368"/>
    </location>
</feature>
<keyword evidence="2" id="KW-0963">Cytoplasm</keyword>
<dbReference type="PANTHER" id="PTHR48098:SF3">
    <property type="entry name" value="IRON(III) ENTEROBACTIN ESTERASE"/>
    <property type="match status" value="1"/>
</dbReference>
<dbReference type="GO" id="GO:0005506">
    <property type="term" value="F:iron ion binding"/>
    <property type="evidence" value="ECO:0007669"/>
    <property type="project" value="InterPro"/>
</dbReference>
<evidence type="ECO:0000313" key="7">
    <source>
        <dbReference type="EMBL" id="QDP98089.1"/>
    </source>
</evidence>
<dbReference type="Proteomes" id="UP000319263">
    <property type="component" value="Chromosome"/>
</dbReference>
<keyword evidence="3" id="KW-0378">Hydrolase</keyword>
<comment type="subcellular location">
    <subcellularLocation>
        <location evidence="1">Cytoplasm</location>
    </subcellularLocation>
</comment>
<dbReference type="PANTHER" id="PTHR48098">
    <property type="entry name" value="ENTEROCHELIN ESTERASE-RELATED"/>
    <property type="match status" value="1"/>
</dbReference>
<dbReference type="OrthoDB" id="9775130at2"/>
<dbReference type="InterPro" id="IPR014756">
    <property type="entry name" value="Ig_E-set"/>
</dbReference>
<dbReference type="Pfam" id="PF11806">
    <property type="entry name" value="Enterochelin_N"/>
    <property type="match status" value="1"/>
</dbReference>
<evidence type="ECO:0000259" key="6">
    <source>
        <dbReference type="Pfam" id="PF11806"/>
    </source>
</evidence>
<proteinExistence type="inferred from homology"/>
<dbReference type="InterPro" id="IPR000801">
    <property type="entry name" value="Esterase-like"/>
</dbReference>
<evidence type="ECO:0000256" key="1">
    <source>
        <dbReference type="ARBA" id="ARBA00004496"/>
    </source>
</evidence>
<dbReference type="EMBL" id="CP041692">
    <property type="protein sequence ID" value="QDP98089.1"/>
    <property type="molecule type" value="Genomic_DNA"/>
</dbReference>
<dbReference type="SUPFAM" id="SSF53474">
    <property type="entry name" value="alpha/beta-Hydrolases"/>
    <property type="match status" value="1"/>
</dbReference>
<gene>
    <name evidence="7" type="ORF">FOE78_21255</name>
</gene>
<evidence type="ECO:0000313" key="8">
    <source>
        <dbReference type="Proteomes" id="UP000319263"/>
    </source>
</evidence>
<dbReference type="GO" id="GO:0005737">
    <property type="term" value="C:cytoplasm"/>
    <property type="evidence" value="ECO:0007669"/>
    <property type="project" value="UniProtKB-SubCell"/>
</dbReference>
<evidence type="ECO:0000256" key="3">
    <source>
        <dbReference type="ARBA" id="ARBA00022801"/>
    </source>
</evidence>
<dbReference type="InterPro" id="IPR050583">
    <property type="entry name" value="Mycobacterial_A85_antigen"/>
</dbReference>